<proteinExistence type="inferred from homology"/>
<name>A0A318JRI5_9BURK</name>
<reference evidence="4 5" key="1">
    <citation type="submission" date="2018-05" db="EMBL/GenBank/DDBJ databases">
        <title>Genomic Encyclopedia of Type Strains, Phase IV (KMG-IV): sequencing the most valuable type-strain genomes for metagenomic binning, comparative biology and taxonomic classification.</title>
        <authorList>
            <person name="Goeker M."/>
        </authorList>
    </citation>
    <scope>NUCLEOTIDE SEQUENCE [LARGE SCALE GENOMIC DNA]</scope>
    <source>
        <strain evidence="4 5">DSM 19792</strain>
    </source>
</reference>
<comment type="caution">
    <text evidence="4">The sequence shown here is derived from an EMBL/GenBank/DDBJ whole genome shotgun (WGS) entry which is preliminary data.</text>
</comment>
<evidence type="ECO:0000259" key="3">
    <source>
        <dbReference type="Pfam" id="PF00817"/>
    </source>
</evidence>
<dbReference type="InterPro" id="IPR050356">
    <property type="entry name" value="SulA_CellDiv_inhibitor"/>
</dbReference>
<dbReference type="InterPro" id="IPR043502">
    <property type="entry name" value="DNA/RNA_pol_sf"/>
</dbReference>
<dbReference type="CDD" id="cd03468">
    <property type="entry name" value="PolY_like"/>
    <property type="match status" value="1"/>
</dbReference>
<sequence length="488" mass="55296">MRTWISLCLRYLQLEALRPSWSEPGPYAVIDKERVLIASRQAVALGVGFDMRRGGVSAVAPSVIMLDRDPDRENLAFEALGLALLRYTPEVTYAADNCILLDVTASLKLFGGHPSICRLIRQSVNSLGLTCRLACAPTAMAAWLLSRAPASRGRRQRRTIKVDTMKRAVDKLPVGLLPSSSKLQDWLQGIGCQSVGQLRQYPRAALQRRTNEQLILELDKAYGLAPELFNWIKTPLTFSARVETHDRIEHAEALMLGAHSLIAQLIGWLVSLQKAVTRFTLFLEHERGRYAIPPTLLEVALAEPVWHEDHLLRLLKERLGRIELIGPVIALRLEVVQVSDMQPPTDSLFPEPGGTKEDLNKLMELLTARLGKENVLTLSVKEDHRPEVANCWVPATDKRPKQVSDSLDLERPSWLLKNPIQLLMRDNRPFYSSPLQLIKGPERIECGWFDEVMTARDYYVAQGQDDTVYWIYLERTNDPRWFLHGFFA</sequence>
<feature type="domain" description="UmuC" evidence="3">
    <location>
        <begin position="19"/>
        <end position="146"/>
    </location>
</feature>
<dbReference type="PANTHER" id="PTHR35369:SF2">
    <property type="entry name" value="BLR3025 PROTEIN"/>
    <property type="match status" value="1"/>
</dbReference>
<keyword evidence="2" id="KW-0227">DNA damage</keyword>
<dbReference type="OrthoDB" id="625722at2"/>
<evidence type="ECO:0000313" key="5">
    <source>
        <dbReference type="Proteomes" id="UP000247792"/>
    </source>
</evidence>
<organism evidence="4 5">
    <name type="scientific">Undibacterium pigrum</name>
    <dbReference type="NCBI Taxonomy" id="401470"/>
    <lineage>
        <taxon>Bacteria</taxon>
        <taxon>Pseudomonadati</taxon>
        <taxon>Pseudomonadota</taxon>
        <taxon>Betaproteobacteria</taxon>
        <taxon>Burkholderiales</taxon>
        <taxon>Oxalobacteraceae</taxon>
        <taxon>Undibacterium</taxon>
    </lineage>
</organism>
<dbReference type="GO" id="GO:0006281">
    <property type="term" value="P:DNA repair"/>
    <property type="evidence" value="ECO:0007669"/>
    <property type="project" value="InterPro"/>
</dbReference>
<dbReference type="InterPro" id="IPR043128">
    <property type="entry name" value="Rev_trsase/Diguanyl_cyclase"/>
</dbReference>
<evidence type="ECO:0000256" key="2">
    <source>
        <dbReference type="ARBA" id="ARBA00022763"/>
    </source>
</evidence>
<dbReference type="Gene3D" id="3.40.1170.60">
    <property type="match status" value="1"/>
</dbReference>
<accession>A0A318JRI5</accession>
<evidence type="ECO:0000256" key="1">
    <source>
        <dbReference type="ARBA" id="ARBA00010945"/>
    </source>
</evidence>
<evidence type="ECO:0000313" key="4">
    <source>
        <dbReference type="EMBL" id="PXX46960.1"/>
    </source>
</evidence>
<dbReference type="SUPFAM" id="SSF56672">
    <property type="entry name" value="DNA/RNA polymerases"/>
    <property type="match status" value="1"/>
</dbReference>
<dbReference type="Gene3D" id="3.30.70.270">
    <property type="match status" value="1"/>
</dbReference>
<dbReference type="InterPro" id="IPR001126">
    <property type="entry name" value="UmuC"/>
</dbReference>
<dbReference type="RefSeq" id="WP_110253392.1">
    <property type="nucleotide sequence ID" value="NZ_QJKB01000001.1"/>
</dbReference>
<dbReference type="Pfam" id="PF00817">
    <property type="entry name" value="IMS"/>
    <property type="match status" value="1"/>
</dbReference>
<dbReference type="EMBL" id="QJKB01000001">
    <property type="protein sequence ID" value="PXX46960.1"/>
    <property type="molecule type" value="Genomic_DNA"/>
</dbReference>
<protein>
    <submittedName>
        <fullName evidence="4">Protein ImuB</fullName>
    </submittedName>
</protein>
<gene>
    <name evidence="4" type="ORF">DFR42_101536</name>
</gene>
<dbReference type="AlphaFoldDB" id="A0A318JRI5"/>
<dbReference type="PANTHER" id="PTHR35369">
    <property type="entry name" value="BLR3025 PROTEIN-RELATED"/>
    <property type="match status" value="1"/>
</dbReference>
<comment type="similarity">
    <text evidence="1">Belongs to the DNA polymerase type-Y family.</text>
</comment>
<dbReference type="Proteomes" id="UP000247792">
    <property type="component" value="Unassembled WGS sequence"/>
</dbReference>
<keyword evidence="5" id="KW-1185">Reference proteome</keyword>